<gene>
    <name evidence="1" type="ORF">SAMN05216233_11665</name>
</gene>
<reference evidence="1 2" key="1">
    <citation type="submission" date="2016-10" db="EMBL/GenBank/DDBJ databases">
        <authorList>
            <person name="de Groot N.N."/>
        </authorList>
    </citation>
    <scope>NUCLEOTIDE SEQUENCE [LARGE SCALE GENOMIC DNA]</scope>
    <source>
        <strain evidence="1 2">AA1</strain>
    </source>
</reference>
<sequence length="373" mass="41637">MIAHEYDIKAKTRTSATGVTDINDFELESVGCTDARQLLNDPGISLYAMDTANQIAVFVASGTTGTLFEAPFYYMAQYEAAERVFTISFDIMIRLAQTIDVESRRLIFIFSTGRAGSTLAGRVFSQIEDVVTISEPDVLTALLAARLNASCNDLKLKELLVASVRLLCAGVLEKQIVIKVRGSVIELCDWLIQCFPDMKSVFLYRDAESWLSSSMRAFVGSTGDPDKGVVIGERAYRSRMARLVPMVARFDEGTHLSYAGILSLIWLSVMERYMKLRSQGIEMPAIPFKNWLNSPLETSESMLEYCGCRPDSMKTVCDVLFKDSQAGSHLSKKNLLNRKATEKKDVDELKKHLSRHPFINRVDFEVPGSLCPC</sequence>
<accession>A0A1G5HZL7</accession>
<dbReference type="SUPFAM" id="SSF52540">
    <property type="entry name" value="P-loop containing nucleoside triphosphate hydrolases"/>
    <property type="match status" value="1"/>
</dbReference>
<dbReference type="PANTHER" id="PTHR33844:SF1">
    <property type="entry name" value="SULFOTRANSFERASE DOMAIN-CONTAINING PROTEIN"/>
    <property type="match status" value="1"/>
</dbReference>
<proteinExistence type="predicted"/>
<dbReference type="RefSeq" id="WP_092213027.1">
    <property type="nucleotide sequence ID" value="NZ_FMUX01000016.1"/>
</dbReference>
<name>A0A1G5HZL7_9BACT</name>
<organism evidence="1 2">
    <name type="scientific">Desulfoluna spongiiphila</name>
    <dbReference type="NCBI Taxonomy" id="419481"/>
    <lineage>
        <taxon>Bacteria</taxon>
        <taxon>Pseudomonadati</taxon>
        <taxon>Thermodesulfobacteriota</taxon>
        <taxon>Desulfobacteria</taxon>
        <taxon>Desulfobacterales</taxon>
        <taxon>Desulfolunaceae</taxon>
        <taxon>Desulfoluna</taxon>
    </lineage>
</organism>
<dbReference type="Proteomes" id="UP000198870">
    <property type="component" value="Unassembled WGS sequence"/>
</dbReference>
<dbReference type="EMBL" id="FMUX01000016">
    <property type="protein sequence ID" value="SCY68508.1"/>
    <property type="molecule type" value="Genomic_DNA"/>
</dbReference>
<protein>
    <recommendedName>
        <fullName evidence="3">Sulfotransferase family protein</fullName>
    </recommendedName>
</protein>
<keyword evidence="2" id="KW-1185">Reference proteome</keyword>
<dbReference type="PANTHER" id="PTHR33844">
    <property type="entry name" value="SULFOTRANSFER_1 DOMAIN-CONTAINING PROTEIN"/>
    <property type="match status" value="1"/>
</dbReference>
<evidence type="ECO:0000313" key="1">
    <source>
        <dbReference type="EMBL" id="SCY68508.1"/>
    </source>
</evidence>
<dbReference type="Gene3D" id="3.40.50.300">
    <property type="entry name" value="P-loop containing nucleotide triphosphate hydrolases"/>
    <property type="match status" value="1"/>
</dbReference>
<evidence type="ECO:0000313" key="2">
    <source>
        <dbReference type="Proteomes" id="UP000198870"/>
    </source>
</evidence>
<dbReference type="InterPro" id="IPR027417">
    <property type="entry name" value="P-loop_NTPase"/>
</dbReference>
<dbReference type="STRING" id="419481.SAMN05216233_11665"/>
<dbReference type="AlphaFoldDB" id="A0A1G5HZL7"/>
<dbReference type="OrthoDB" id="3397773at2"/>
<evidence type="ECO:0008006" key="3">
    <source>
        <dbReference type="Google" id="ProtNLM"/>
    </source>
</evidence>